<keyword evidence="1" id="KW-1133">Transmembrane helix</keyword>
<keyword evidence="1" id="KW-0472">Membrane</keyword>
<feature type="transmembrane region" description="Helical" evidence="1">
    <location>
        <begin position="46"/>
        <end position="63"/>
    </location>
</feature>
<protein>
    <submittedName>
        <fullName evidence="2">Uncharacterized protein</fullName>
    </submittedName>
</protein>
<sequence>MKELLYACSIIGFVLLLVYTAYMRVKKGGPLKSLSETAYIAKQPTTFTLMMSLVAFLITPQLIAKSGGWWGMLGMAYFFGMLMVAASPHYRKGEHALHFAGARLAAVASQFLILMRCWPAMLVWVLYLIYYIRVRKDNTLYAEACCMLAMIIYCLR</sequence>
<evidence type="ECO:0000313" key="2">
    <source>
        <dbReference type="EMBL" id="DAE08289.1"/>
    </source>
</evidence>
<name>A0A8S5PPD2_9CAUD</name>
<keyword evidence="1" id="KW-0812">Transmembrane</keyword>
<feature type="transmembrane region" description="Helical" evidence="1">
    <location>
        <begin position="6"/>
        <end position="25"/>
    </location>
</feature>
<accession>A0A8S5PPD2</accession>
<evidence type="ECO:0000256" key="1">
    <source>
        <dbReference type="SAM" id="Phobius"/>
    </source>
</evidence>
<reference evidence="2" key="1">
    <citation type="journal article" date="2021" name="Proc. Natl. Acad. Sci. U.S.A.">
        <title>A Catalog of Tens of Thousands of Viruses from Human Metagenomes Reveals Hidden Associations with Chronic Diseases.</title>
        <authorList>
            <person name="Tisza M.J."/>
            <person name="Buck C.B."/>
        </authorList>
    </citation>
    <scope>NUCLEOTIDE SEQUENCE</scope>
    <source>
        <strain evidence="2">CtnsL8</strain>
    </source>
</reference>
<feature type="transmembrane region" description="Helical" evidence="1">
    <location>
        <begin position="69"/>
        <end position="90"/>
    </location>
</feature>
<proteinExistence type="predicted"/>
<organism evidence="2">
    <name type="scientific">Siphoviridae sp. ctnsL8</name>
    <dbReference type="NCBI Taxonomy" id="2825666"/>
    <lineage>
        <taxon>Viruses</taxon>
        <taxon>Duplodnaviria</taxon>
        <taxon>Heunggongvirae</taxon>
        <taxon>Uroviricota</taxon>
        <taxon>Caudoviricetes</taxon>
    </lineage>
</organism>
<feature type="transmembrane region" description="Helical" evidence="1">
    <location>
        <begin position="111"/>
        <end position="132"/>
    </location>
</feature>
<dbReference type="EMBL" id="BK015467">
    <property type="protein sequence ID" value="DAE08289.1"/>
    <property type="molecule type" value="Genomic_DNA"/>
</dbReference>